<dbReference type="OrthoDB" id="9786549at2"/>
<keyword evidence="3" id="KW-1185">Reference proteome</keyword>
<dbReference type="Pfam" id="PF04073">
    <property type="entry name" value="tRNA_edit"/>
    <property type="match status" value="1"/>
</dbReference>
<gene>
    <name evidence="2" type="ORF">EMK97_17820</name>
</gene>
<organism evidence="2 3">
    <name type="scientific">Litorilituus sediminis</name>
    <dbReference type="NCBI Taxonomy" id="718192"/>
    <lineage>
        <taxon>Bacteria</taxon>
        <taxon>Pseudomonadati</taxon>
        <taxon>Pseudomonadota</taxon>
        <taxon>Gammaproteobacteria</taxon>
        <taxon>Alteromonadales</taxon>
        <taxon>Colwelliaceae</taxon>
        <taxon>Litorilituus</taxon>
    </lineage>
</organism>
<evidence type="ECO:0000313" key="3">
    <source>
        <dbReference type="Proteomes" id="UP000290244"/>
    </source>
</evidence>
<dbReference type="Proteomes" id="UP000290244">
    <property type="component" value="Chromosome"/>
</dbReference>
<dbReference type="Gene3D" id="3.90.960.10">
    <property type="entry name" value="YbaK/aminoacyl-tRNA synthetase-associated domain"/>
    <property type="match status" value="1"/>
</dbReference>
<dbReference type="CDD" id="cd04332">
    <property type="entry name" value="YbaK_like"/>
    <property type="match status" value="1"/>
</dbReference>
<reference evidence="2 3" key="1">
    <citation type="submission" date="2018-12" db="EMBL/GenBank/DDBJ databases">
        <title>Complete genome of Litorilituus sediminis.</title>
        <authorList>
            <person name="Liu A."/>
            <person name="Rong J."/>
        </authorList>
    </citation>
    <scope>NUCLEOTIDE SEQUENCE [LARGE SCALE GENOMIC DNA]</scope>
    <source>
        <strain evidence="2 3">JCM 17549</strain>
    </source>
</reference>
<proteinExistence type="predicted"/>
<dbReference type="AlphaFoldDB" id="A0A4V0ZGI9"/>
<dbReference type="InterPro" id="IPR036754">
    <property type="entry name" value="YbaK/aa-tRNA-synt-asso_dom_sf"/>
</dbReference>
<dbReference type="RefSeq" id="WP_130604122.1">
    <property type="nucleotide sequence ID" value="NZ_CP034759.1"/>
</dbReference>
<dbReference type="EMBL" id="CP034759">
    <property type="protein sequence ID" value="QBG37460.1"/>
    <property type="molecule type" value="Genomic_DNA"/>
</dbReference>
<dbReference type="InterPro" id="IPR007214">
    <property type="entry name" value="YbaK/aa-tRNA-synth-assoc-dom"/>
</dbReference>
<accession>A0A4V0ZGI9</accession>
<dbReference type="KEGG" id="lsd:EMK97_17820"/>
<sequence>MTISTKLTRYLNEKNVPYQAIEHFHSNSSIGTAVTANVALNEIAKAVLLKDHEDRRLMAILPANNKINLSILNECLHGSYQLLKEQEVYQAFSDCDLGAIPPVPGAYNMNMICEEELDRLDTVYLEAGDHKTLLQLDKGAFKHIMSVGKHFHFSQTVFH</sequence>
<evidence type="ECO:0000313" key="2">
    <source>
        <dbReference type="EMBL" id="QBG37460.1"/>
    </source>
</evidence>
<dbReference type="GO" id="GO:0002161">
    <property type="term" value="F:aminoacyl-tRNA deacylase activity"/>
    <property type="evidence" value="ECO:0007669"/>
    <property type="project" value="InterPro"/>
</dbReference>
<feature type="domain" description="YbaK/aminoacyl-tRNA synthetase-associated" evidence="1">
    <location>
        <begin position="33"/>
        <end position="137"/>
    </location>
</feature>
<name>A0A4V0ZGI9_9GAMM</name>
<protein>
    <submittedName>
        <fullName evidence="2">YbaK/EbsC family protein</fullName>
    </submittedName>
</protein>
<evidence type="ECO:0000259" key="1">
    <source>
        <dbReference type="Pfam" id="PF04073"/>
    </source>
</evidence>
<dbReference type="SUPFAM" id="SSF55826">
    <property type="entry name" value="YbaK/ProRS associated domain"/>
    <property type="match status" value="1"/>
</dbReference>